<feature type="signal peptide" evidence="2">
    <location>
        <begin position="1"/>
        <end position="24"/>
    </location>
</feature>
<name>A0ABW1K7H3_9ACTN</name>
<evidence type="ECO:0000313" key="4">
    <source>
        <dbReference type="Proteomes" id="UP001596203"/>
    </source>
</evidence>
<evidence type="ECO:0000313" key="3">
    <source>
        <dbReference type="EMBL" id="MFC6017206.1"/>
    </source>
</evidence>
<evidence type="ECO:0000256" key="1">
    <source>
        <dbReference type="SAM" id="Phobius"/>
    </source>
</evidence>
<evidence type="ECO:0008006" key="5">
    <source>
        <dbReference type="Google" id="ProtNLM"/>
    </source>
</evidence>
<dbReference type="EMBL" id="JBHSPR010000010">
    <property type="protein sequence ID" value="MFC6017206.1"/>
    <property type="molecule type" value="Genomic_DNA"/>
</dbReference>
<keyword evidence="4" id="KW-1185">Reference proteome</keyword>
<keyword evidence="1" id="KW-0472">Membrane</keyword>
<organism evidence="3 4">
    <name type="scientific">Plantactinospora solaniradicis</name>
    <dbReference type="NCBI Taxonomy" id="1723736"/>
    <lineage>
        <taxon>Bacteria</taxon>
        <taxon>Bacillati</taxon>
        <taxon>Actinomycetota</taxon>
        <taxon>Actinomycetes</taxon>
        <taxon>Micromonosporales</taxon>
        <taxon>Micromonosporaceae</taxon>
        <taxon>Plantactinospora</taxon>
    </lineage>
</organism>
<sequence length="59" mass="5835">MKVAKYAKTIVAAIVAGGTALAVAMGDDTLSTTEGVTIALAVLGALGVYVVPNARDTDV</sequence>
<evidence type="ECO:0000256" key="2">
    <source>
        <dbReference type="SAM" id="SignalP"/>
    </source>
</evidence>
<comment type="caution">
    <text evidence="3">The sequence shown here is derived from an EMBL/GenBank/DDBJ whole genome shotgun (WGS) entry which is preliminary data.</text>
</comment>
<dbReference type="RefSeq" id="WP_377421292.1">
    <property type="nucleotide sequence ID" value="NZ_JBHSPR010000010.1"/>
</dbReference>
<reference evidence="4" key="1">
    <citation type="journal article" date="2019" name="Int. J. Syst. Evol. Microbiol.">
        <title>The Global Catalogue of Microorganisms (GCM) 10K type strain sequencing project: providing services to taxonomists for standard genome sequencing and annotation.</title>
        <authorList>
            <consortium name="The Broad Institute Genomics Platform"/>
            <consortium name="The Broad Institute Genome Sequencing Center for Infectious Disease"/>
            <person name="Wu L."/>
            <person name="Ma J."/>
        </authorList>
    </citation>
    <scope>NUCLEOTIDE SEQUENCE [LARGE SCALE GENOMIC DNA]</scope>
    <source>
        <strain evidence="4">ZS-35-S2</strain>
    </source>
</reference>
<proteinExistence type="predicted"/>
<keyword evidence="1" id="KW-1133">Transmembrane helix</keyword>
<protein>
    <recommendedName>
        <fullName evidence="5">Holin</fullName>
    </recommendedName>
</protein>
<keyword evidence="2" id="KW-0732">Signal</keyword>
<accession>A0ABW1K7H3</accession>
<keyword evidence="1" id="KW-0812">Transmembrane</keyword>
<gene>
    <name evidence="3" type="ORF">ACFP2T_13440</name>
</gene>
<feature type="transmembrane region" description="Helical" evidence="1">
    <location>
        <begin position="36"/>
        <end position="54"/>
    </location>
</feature>
<dbReference type="Proteomes" id="UP001596203">
    <property type="component" value="Unassembled WGS sequence"/>
</dbReference>
<feature type="chain" id="PRO_5045103163" description="Holin" evidence="2">
    <location>
        <begin position="25"/>
        <end position="59"/>
    </location>
</feature>